<evidence type="ECO:0000313" key="12">
    <source>
        <dbReference type="Proteomes" id="UP000284333"/>
    </source>
</evidence>
<dbReference type="SUPFAM" id="SSF54909">
    <property type="entry name" value="Dimeric alpha+beta barrel"/>
    <property type="match status" value="1"/>
</dbReference>
<keyword evidence="5" id="KW-0732">Signal</keyword>
<organism evidence="11 12">
    <name type="scientific">Rhodococcus spongiicola</name>
    <dbReference type="NCBI Taxonomy" id="2487352"/>
    <lineage>
        <taxon>Bacteria</taxon>
        <taxon>Bacillati</taxon>
        <taxon>Actinomycetota</taxon>
        <taxon>Actinomycetes</taxon>
        <taxon>Mycobacteriales</taxon>
        <taxon>Nocardiaceae</taxon>
        <taxon>Rhodococcus</taxon>
    </lineage>
</organism>
<evidence type="ECO:0000313" key="11">
    <source>
        <dbReference type="EMBL" id="RVW06392.1"/>
    </source>
</evidence>
<keyword evidence="3" id="KW-0349">Heme</keyword>
<keyword evidence="2 11" id="KW-0575">Peroxidase</keyword>
<dbReference type="PANTHER" id="PTHR30521:SF4">
    <property type="entry name" value="DEFERROCHELATASE"/>
    <property type="match status" value="1"/>
</dbReference>
<evidence type="ECO:0000256" key="3">
    <source>
        <dbReference type="ARBA" id="ARBA00022617"/>
    </source>
</evidence>
<keyword evidence="6" id="KW-0560">Oxidoreductase</keyword>
<name>A0A3S3AR10_9NOCA</name>
<proteinExistence type="inferred from homology"/>
<feature type="domain" description="Dyp-type peroxidase N-terminal" evidence="9">
    <location>
        <begin position="51"/>
        <end position="194"/>
    </location>
</feature>
<evidence type="ECO:0000259" key="9">
    <source>
        <dbReference type="Pfam" id="PF04261"/>
    </source>
</evidence>
<dbReference type="Proteomes" id="UP000284333">
    <property type="component" value="Unassembled WGS sequence"/>
</dbReference>
<accession>A0A3S3AR10</accession>
<feature type="domain" description="Dyp-type peroxidase C-terminal" evidence="10">
    <location>
        <begin position="206"/>
        <end position="385"/>
    </location>
</feature>
<dbReference type="InterPro" id="IPR048327">
    <property type="entry name" value="Dyp_perox_N"/>
</dbReference>
<evidence type="ECO:0000256" key="6">
    <source>
        <dbReference type="ARBA" id="ARBA00023002"/>
    </source>
</evidence>
<dbReference type="InterPro" id="IPR011008">
    <property type="entry name" value="Dimeric_a/b-barrel"/>
</dbReference>
<gene>
    <name evidence="11" type="ORF">EF834_02905</name>
</gene>
<comment type="caution">
    <text evidence="11">The sequence shown here is derived from an EMBL/GenBank/DDBJ whole genome shotgun (WGS) entry which is preliminary data.</text>
</comment>
<reference evidence="11 12" key="1">
    <citation type="submission" date="2018-11" db="EMBL/GenBank/DDBJ databases">
        <title>Rhodococcus spongicola sp. nov. and Rhodococcus xishaensis sp. nov. from marine sponges.</title>
        <authorList>
            <person name="Li L."/>
            <person name="Lin H.W."/>
        </authorList>
    </citation>
    <scope>NUCLEOTIDE SEQUENCE [LARGE SCALE GENOMIC DNA]</scope>
    <source>
        <strain evidence="11 12">LHW50502</strain>
    </source>
</reference>
<dbReference type="InterPro" id="IPR006314">
    <property type="entry name" value="Dyp_peroxidase"/>
</dbReference>
<dbReference type="PROSITE" id="PS51404">
    <property type="entry name" value="DYP_PEROXIDASE"/>
    <property type="match status" value="1"/>
</dbReference>
<dbReference type="NCBIfam" id="TIGR01413">
    <property type="entry name" value="Dyp_perox_fam"/>
    <property type="match status" value="1"/>
</dbReference>
<dbReference type="AlphaFoldDB" id="A0A3S3AR10"/>
<dbReference type="GO" id="GO:0046872">
    <property type="term" value="F:metal ion binding"/>
    <property type="evidence" value="ECO:0007669"/>
    <property type="project" value="UniProtKB-KW"/>
</dbReference>
<dbReference type="GO" id="GO:0005829">
    <property type="term" value="C:cytosol"/>
    <property type="evidence" value="ECO:0007669"/>
    <property type="project" value="TreeGrafter"/>
</dbReference>
<keyword evidence="12" id="KW-1185">Reference proteome</keyword>
<dbReference type="PROSITE" id="PS51318">
    <property type="entry name" value="TAT"/>
    <property type="match status" value="1"/>
</dbReference>
<comment type="cofactor">
    <cofactor evidence="1">
        <name>heme b</name>
        <dbReference type="ChEBI" id="CHEBI:60344"/>
    </cofactor>
</comment>
<protein>
    <submittedName>
        <fullName evidence="11">Dyp-type peroxidase</fullName>
    </submittedName>
</protein>
<evidence type="ECO:0000256" key="5">
    <source>
        <dbReference type="ARBA" id="ARBA00022729"/>
    </source>
</evidence>
<dbReference type="OrthoDB" id="9781066at2"/>
<evidence type="ECO:0000256" key="1">
    <source>
        <dbReference type="ARBA" id="ARBA00001970"/>
    </source>
</evidence>
<dbReference type="Pfam" id="PF04261">
    <property type="entry name" value="Dyp_perox_N"/>
    <property type="match status" value="1"/>
</dbReference>
<evidence type="ECO:0000256" key="4">
    <source>
        <dbReference type="ARBA" id="ARBA00022723"/>
    </source>
</evidence>
<keyword evidence="4" id="KW-0479">Metal-binding</keyword>
<comment type="similarity">
    <text evidence="8">Belongs to the DyP-type peroxidase family.</text>
</comment>
<keyword evidence="7" id="KW-0408">Iron</keyword>
<dbReference type="GO" id="GO:0020037">
    <property type="term" value="F:heme binding"/>
    <property type="evidence" value="ECO:0007669"/>
    <property type="project" value="InterPro"/>
</dbReference>
<dbReference type="InterPro" id="IPR048328">
    <property type="entry name" value="Dyp_perox_C"/>
</dbReference>
<evidence type="ECO:0000256" key="7">
    <source>
        <dbReference type="ARBA" id="ARBA00023004"/>
    </source>
</evidence>
<evidence type="ECO:0000259" key="10">
    <source>
        <dbReference type="Pfam" id="PF20628"/>
    </source>
</evidence>
<dbReference type="EMBL" id="RKLN01000001">
    <property type="protein sequence ID" value="RVW06392.1"/>
    <property type="molecule type" value="Genomic_DNA"/>
</dbReference>
<dbReference type="InterPro" id="IPR006311">
    <property type="entry name" value="TAT_signal"/>
</dbReference>
<dbReference type="PANTHER" id="PTHR30521">
    <property type="entry name" value="DEFERROCHELATASE/PEROXIDASE"/>
    <property type="match status" value="1"/>
</dbReference>
<evidence type="ECO:0000256" key="2">
    <source>
        <dbReference type="ARBA" id="ARBA00022559"/>
    </source>
</evidence>
<dbReference type="Pfam" id="PF20628">
    <property type="entry name" value="Dyp_perox_C"/>
    <property type="match status" value="1"/>
</dbReference>
<sequence>MADISRRQLFGFGAAAVGGAGLGLGAGVAIARPAVEPEQVSETVPFYGDHQAGIETAPQAHATFVGLDLVPGTDRAALVRLMRVWTDDASRLTDGRGALADTEPDLATAPARLTITVGFGPGVFRAAGLEDRRPSWCNPLPPFEIDRLEEQWNDGDLLLQVGSDDPVSVAHALRVLLKNARNTATVRWVQRGFRRARGSEPEGTTMRNLMGQVDGTINPRKGSDDFAQVVWNDGIEQPWMAGGTSVVIRRIHLDLDGWDELDRPGRDEVMGRRMSDGAPLTGESEFDTPDFDAVGPGGLEIIPEFSHIARARPLAPRERFLRRGYNYDEAPDGIGVSDSGLIFVAYQADVDVQYLPVQQRLAEADMFNEWSTPIGSAVFAIPPGCREGEYLGEGLLG</sequence>
<dbReference type="GO" id="GO:0004601">
    <property type="term" value="F:peroxidase activity"/>
    <property type="evidence" value="ECO:0007669"/>
    <property type="project" value="UniProtKB-KW"/>
</dbReference>
<evidence type="ECO:0000256" key="8">
    <source>
        <dbReference type="ARBA" id="ARBA00025737"/>
    </source>
</evidence>
<dbReference type="RefSeq" id="WP_127945586.1">
    <property type="nucleotide sequence ID" value="NZ_RKLN01000001.1"/>
</dbReference>